<evidence type="ECO:0000256" key="8">
    <source>
        <dbReference type="ARBA" id="ARBA00023136"/>
    </source>
</evidence>
<comment type="subcellular location">
    <subcellularLocation>
        <location evidence="1">Membrane</location>
        <topology evidence="1">Multi-pass membrane protein</topology>
    </subcellularLocation>
</comment>
<dbReference type="OrthoDB" id="6021021at2759"/>
<keyword evidence="14" id="KW-1185">Reference proteome</keyword>
<keyword evidence="3 11" id="KW-0894">Sodium channel</keyword>
<evidence type="ECO:0000256" key="12">
    <source>
        <dbReference type="SAM" id="Phobius"/>
    </source>
</evidence>
<dbReference type="AlphaFoldDB" id="A0A267G7E7"/>
<evidence type="ECO:0000256" key="9">
    <source>
        <dbReference type="ARBA" id="ARBA00023201"/>
    </source>
</evidence>
<protein>
    <submittedName>
        <fullName evidence="13">Uncharacterized protein</fullName>
    </submittedName>
</protein>
<gene>
    <name evidence="13" type="ORF">BOX15_Mlig023951g1</name>
</gene>
<keyword evidence="8 12" id="KW-0472">Membrane</keyword>
<dbReference type="Proteomes" id="UP000215902">
    <property type="component" value="Unassembled WGS sequence"/>
</dbReference>
<keyword evidence="2 11" id="KW-0813">Transport</keyword>
<evidence type="ECO:0000313" key="14">
    <source>
        <dbReference type="Proteomes" id="UP000215902"/>
    </source>
</evidence>
<evidence type="ECO:0000256" key="1">
    <source>
        <dbReference type="ARBA" id="ARBA00004141"/>
    </source>
</evidence>
<organism evidence="13 14">
    <name type="scientific">Macrostomum lignano</name>
    <dbReference type="NCBI Taxonomy" id="282301"/>
    <lineage>
        <taxon>Eukaryota</taxon>
        <taxon>Metazoa</taxon>
        <taxon>Spiralia</taxon>
        <taxon>Lophotrochozoa</taxon>
        <taxon>Platyhelminthes</taxon>
        <taxon>Rhabditophora</taxon>
        <taxon>Macrostomorpha</taxon>
        <taxon>Macrostomida</taxon>
        <taxon>Macrostomidae</taxon>
        <taxon>Macrostomum</taxon>
    </lineage>
</organism>
<keyword evidence="4 11" id="KW-0812">Transmembrane</keyword>
<dbReference type="Gene3D" id="2.60.470.10">
    <property type="entry name" value="Acid-sensing ion channels like domains"/>
    <property type="match status" value="1"/>
</dbReference>
<keyword evidence="9 11" id="KW-0739">Sodium transport</keyword>
<dbReference type="InterPro" id="IPR001873">
    <property type="entry name" value="ENaC"/>
</dbReference>
<evidence type="ECO:0000256" key="4">
    <source>
        <dbReference type="ARBA" id="ARBA00022692"/>
    </source>
</evidence>
<dbReference type="GO" id="GO:0015280">
    <property type="term" value="F:ligand-gated sodium channel activity"/>
    <property type="evidence" value="ECO:0007669"/>
    <property type="project" value="TreeGrafter"/>
</dbReference>
<evidence type="ECO:0000313" key="13">
    <source>
        <dbReference type="EMBL" id="PAA81950.1"/>
    </source>
</evidence>
<keyword evidence="7 11" id="KW-0406">Ion transport</keyword>
<evidence type="ECO:0000256" key="5">
    <source>
        <dbReference type="ARBA" id="ARBA00022989"/>
    </source>
</evidence>
<dbReference type="PRINTS" id="PR01078">
    <property type="entry name" value="AMINACHANNEL"/>
</dbReference>
<proteinExistence type="inferred from homology"/>
<dbReference type="STRING" id="282301.A0A267G7E7"/>
<evidence type="ECO:0000256" key="7">
    <source>
        <dbReference type="ARBA" id="ARBA00023065"/>
    </source>
</evidence>
<evidence type="ECO:0000256" key="10">
    <source>
        <dbReference type="ARBA" id="ARBA00023303"/>
    </source>
</evidence>
<evidence type="ECO:0000256" key="6">
    <source>
        <dbReference type="ARBA" id="ARBA00023053"/>
    </source>
</evidence>
<reference evidence="13 14" key="1">
    <citation type="submission" date="2017-06" db="EMBL/GenBank/DDBJ databases">
        <title>A platform for efficient transgenesis in Macrostomum lignano, a flatworm model organism for stem cell research.</title>
        <authorList>
            <person name="Berezikov E."/>
        </authorList>
    </citation>
    <scope>NUCLEOTIDE SEQUENCE [LARGE SCALE GENOMIC DNA]</scope>
    <source>
        <strain evidence="13">DV1</strain>
        <tissue evidence="13">Whole organism</tissue>
    </source>
</reference>
<accession>A0A267G7E7</accession>
<comment type="similarity">
    <text evidence="11">Belongs to the amiloride-sensitive sodium channel (TC 1.A.6) family.</text>
</comment>
<sequence length="575" mass="65075">MATARKDLMQRAVKPVSPQDEFVRFCMLSSVRGVPRILRSRSLCWQAVWLVSVFGFLGISLLSITLLVNTYLSYQTVLEVTTRHYTQTVPFPSVTICNLQPFSTDMVKRFIRNPNVNVTDMRFLNELKKMKNHPNYTSSFKALNEKSFLFQNWGIETVRKIGLTFHEFVLDGTCNFSFVQAAKFQQRECNLRTDVLLIPNPQFFTCFMISPTPDIANTTYSLEMDLYLDTEQLFDCQQTTECHDALFDLDDSIGAHVLVHPAMTYPRISQLGIHVLPGTKSVIEVVETRSLEKYEQSPKETCTNKQLIDLFIGAKERTTAFPFAYESFTCRQLMVQEKILSNCGCTDPDYPLTADMKDAPFCAELKKPGQSTDAFLKNYDCASRLELDPRNLIKENLNDQCATPCQSISFKTTAYQSLWPPKTNELDFYRLRVQGKPLFGRKFDAYEQAENFTRLGQHTEAARALKSPDANAIRDNFLRLRVFRPDLSLTVTKEKLQITPETLISQIGGSFSLWGGLTVITTVELLEFVYYMAKRFVCSGYGGDSQSEQSGEAGEAGDVAMPLAVYASVRGPAAS</sequence>
<dbReference type="PANTHER" id="PTHR11690">
    <property type="entry name" value="AMILORIDE-SENSITIVE SODIUM CHANNEL-RELATED"/>
    <property type="match status" value="1"/>
</dbReference>
<evidence type="ECO:0000256" key="11">
    <source>
        <dbReference type="RuleBase" id="RU000679"/>
    </source>
</evidence>
<dbReference type="PANTHER" id="PTHR11690:SF248">
    <property type="entry name" value="PICKPOCKET 17, ISOFORM A"/>
    <property type="match status" value="1"/>
</dbReference>
<keyword evidence="5 12" id="KW-1133">Transmembrane helix</keyword>
<dbReference type="Pfam" id="PF00858">
    <property type="entry name" value="ASC"/>
    <property type="match status" value="1"/>
</dbReference>
<evidence type="ECO:0000256" key="2">
    <source>
        <dbReference type="ARBA" id="ARBA00022448"/>
    </source>
</evidence>
<dbReference type="Gene3D" id="1.10.287.770">
    <property type="entry name" value="YojJ-like"/>
    <property type="match status" value="1"/>
</dbReference>
<comment type="caution">
    <text evidence="13">The sequence shown here is derived from an EMBL/GenBank/DDBJ whole genome shotgun (WGS) entry which is preliminary data.</text>
</comment>
<evidence type="ECO:0000256" key="3">
    <source>
        <dbReference type="ARBA" id="ARBA00022461"/>
    </source>
</evidence>
<keyword evidence="10 11" id="KW-0407">Ion channel</keyword>
<dbReference type="GO" id="GO:0005886">
    <property type="term" value="C:plasma membrane"/>
    <property type="evidence" value="ECO:0007669"/>
    <property type="project" value="TreeGrafter"/>
</dbReference>
<name>A0A267G7E7_9PLAT</name>
<feature type="transmembrane region" description="Helical" evidence="12">
    <location>
        <begin position="47"/>
        <end position="68"/>
    </location>
</feature>
<dbReference type="EMBL" id="NIVC01000506">
    <property type="protein sequence ID" value="PAA81950.1"/>
    <property type="molecule type" value="Genomic_DNA"/>
</dbReference>
<keyword evidence="6" id="KW-0915">Sodium</keyword>